<evidence type="ECO:0000313" key="3">
    <source>
        <dbReference type="EMBL" id="MBB6039564.1"/>
    </source>
</evidence>
<evidence type="ECO:0000259" key="2">
    <source>
        <dbReference type="Pfam" id="PF04679"/>
    </source>
</evidence>
<dbReference type="AlphaFoldDB" id="A0A841FUW7"/>
<dbReference type="EMBL" id="JACHGT010000023">
    <property type="protein sequence ID" value="MBB6039564.1"/>
    <property type="molecule type" value="Genomic_DNA"/>
</dbReference>
<dbReference type="SUPFAM" id="SSF56091">
    <property type="entry name" value="DNA ligase/mRNA capping enzyme, catalytic domain"/>
    <property type="match status" value="1"/>
</dbReference>
<evidence type="ECO:0000256" key="1">
    <source>
        <dbReference type="ARBA" id="ARBA00012727"/>
    </source>
</evidence>
<keyword evidence="4" id="KW-1185">Reference proteome</keyword>
<sequence>MVLAFQAVSVAVDLASRTQVWAAPGVAAGVVVDQTKLLDGLGLDGAHWQVTAQADDAATMTAVARLHGLEGVVAKRLEAAYGGGASHDWINERFSEVVDMVVGGVRVVGQRRVELLVGEETADEGLVSRGAVTVHGDGVDDLPGILERLARPRPPFAGGVPGDHARGATWLDPLVAVEVSYTALTPQGRMRGGRLARVRLDR</sequence>
<protein>
    <recommendedName>
        <fullName evidence="1">DNA ligase (ATP)</fullName>
        <ecNumber evidence="1">6.5.1.1</ecNumber>
    </recommendedName>
</protein>
<name>A0A841FUW7_9ACTN</name>
<reference evidence="3 4" key="1">
    <citation type="submission" date="2020-08" db="EMBL/GenBank/DDBJ databases">
        <title>Genomic Encyclopedia of Type Strains, Phase IV (KMG-IV): sequencing the most valuable type-strain genomes for metagenomic binning, comparative biology and taxonomic classification.</title>
        <authorList>
            <person name="Goeker M."/>
        </authorList>
    </citation>
    <scope>NUCLEOTIDE SEQUENCE [LARGE SCALE GENOMIC DNA]</scope>
    <source>
        <strain evidence="3 4">YIM 65646</strain>
    </source>
</reference>
<keyword evidence="3" id="KW-0436">Ligase</keyword>
<dbReference type="Gene3D" id="3.30.1490.70">
    <property type="match status" value="1"/>
</dbReference>
<dbReference type="InterPro" id="IPR012309">
    <property type="entry name" value="DNA_ligase_ATP-dep_C"/>
</dbReference>
<dbReference type="GO" id="GO:0006310">
    <property type="term" value="P:DNA recombination"/>
    <property type="evidence" value="ECO:0007669"/>
    <property type="project" value="InterPro"/>
</dbReference>
<dbReference type="InterPro" id="IPR012340">
    <property type="entry name" value="NA-bd_OB-fold"/>
</dbReference>
<dbReference type="Gene3D" id="2.40.50.140">
    <property type="entry name" value="Nucleic acid-binding proteins"/>
    <property type="match status" value="1"/>
</dbReference>
<evidence type="ECO:0000313" key="4">
    <source>
        <dbReference type="Proteomes" id="UP000548476"/>
    </source>
</evidence>
<feature type="domain" description="DNA ligase ATP-dependent C-terminal" evidence="2">
    <location>
        <begin position="114"/>
        <end position="201"/>
    </location>
</feature>
<dbReference type="GO" id="GO:0006281">
    <property type="term" value="P:DNA repair"/>
    <property type="evidence" value="ECO:0007669"/>
    <property type="project" value="InterPro"/>
</dbReference>
<dbReference type="EC" id="6.5.1.1" evidence="1"/>
<accession>A0A841FUW7</accession>
<organism evidence="3 4">
    <name type="scientific">Phytomonospora endophytica</name>
    <dbReference type="NCBI Taxonomy" id="714109"/>
    <lineage>
        <taxon>Bacteria</taxon>
        <taxon>Bacillati</taxon>
        <taxon>Actinomycetota</taxon>
        <taxon>Actinomycetes</taxon>
        <taxon>Micromonosporales</taxon>
        <taxon>Micromonosporaceae</taxon>
        <taxon>Phytomonospora</taxon>
    </lineage>
</organism>
<dbReference type="Pfam" id="PF04679">
    <property type="entry name" value="DNA_ligase_A_C"/>
    <property type="match status" value="1"/>
</dbReference>
<comment type="caution">
    <text evidence="3">The sequence shown here is derived from an EMBL/GenBank/DDBJ whole genome shotgun (WGS) entry which is preliminary data.</text>
</comment>
<gene>
    <name evidence="3" type="ORF">HNR73_007461</name>
</gene>
<dbReference type="Proteomes" id="UP000548476">
    <property type="component" value="Unassembled WGS sequence"/>
</dbReference>
<dbReference type="GO" id="GO:0003910">
    <property type="term" value="F:DNA ligase (ATP) activity"/>
    <property type="evidence" value="ECO:0007669"/>
    <property type="project" value="UniProtKB-EC"/>
</dbReference>
<dbReference type="RefSeq" id="WP_184792651.1">
    <property type="nucleotide sequence ID" value="NZ_BONT01000089.1"/>
</dbReference>
<proteinExistence type="predicted"/>
<dbReference type="SUPFAM" id="SSF50249">
    <property type="entry name" value="Nucleic acid-binding proteins"/>
    <property type="match status" value="1"/>
</dbReference>